<dbReference type="InterPro" id="IPR017972">
    <property type="entry name" value="Cyt_P450_CS"/>
</dbReference>
<reference evidence="6" key="1">
    <citation type="journal article" date="2023" name="Nat. Commun.">
        <title>Diploid and tetraploid genomes of Acorus and the evolution of monocots.</title>
        <authorList>
            <person name="Ma L."/>
            <person name="Liu K.W."/>
            <person name="Li Z."/>
            <person name="Hsiao Y.Y."/>
            <person name="Qi Y."/>
            <person name="Fu T."/>
            <person name="Tang G.D."/>
            <person name="Zhang D."/>
            <person name="Sun W.H."/>
            <person name="Liu D.K."/>
            <person name="Li Y."/>
            <person name="Chen G.Z."/>
            <person name="Liu X.D."/>
            <person name="Liao X.Y."/>
            <person name="Jiang Y.T."/>
            <person name="Yu X."/>
            <person name="Hao Y."/>
            <person name="Huang J."/>
            <person name="Zhao X.W."/>
            <person name="Ke S."/>
            <person name="Chen Y.Y."/>
            <person name="Wu W.L."/>
            <person name="Hsu J.L."/>
            <person name="Lin Y.F."/>
            <person name="Huang M.D."/>
            <person name="Li C.Y."/>
            <person name="Huang L."/>
            <person name="Wang Z.W."/>
            <person name="Zhao X."/>
            <person name="Zhong W.Y."/>
            <person name="Peng D.H."/>
            <person name="Ahmad S."/>
            <person name="Lan S."/>
            <person name="Zhang J.S."/>
            <person name="Tsai W.C."/>
            <person name="Van de Peer Y."/>
            <person name="Liu Z.J."/>
        </authorList>
    </citation>
    <scope>NUCLEOTIDE SEQUENCE</scope>
    <source>
        <strain evidence="6">CP</strain>
    </source>
</reference>
<comment type="caution">
    <text evidence="6">The sequence shown here is derived from an EMBL/GenBank/DDBJ whole genome shotgun (WGS) entry which is preliminary data.</text>
</comment>
<dbReference type="Gene3D" id="1.10.630.10">
    <property type="entry name" value="Cytochrome P450"/>
    <property type="match status" value="2"/>
</dbReference>
<evidence type="ECO:0000256" key="5">
    <source>
        <dbReference type="RuleBase" id="RU000461"/>
    </source>
</evidence>
<dbReference type="GO" id="GO:0016705">
    <property type="term" value="F:oxidoreductase activity, acting on paired donors, with incorporation or reduction of molecular oxygen"/>
    <property type="evidence" value="ECO:0007669"/>
    <property type="project" value="InterPro"/>
</dbReference>
<keyword evidence="3 5" id="KW-0560">Oxidoreductase</keyword>
<evidence type="ECO:0000256" key="1">
    <source>
        <dbReference type="ARBA" id="ARBA00010617"/>
    </source>
</evidence>
<dbReference type="AlphaFoldDB" id="A0AAV9D114"/>
<keyword evidence="5" id="KW-0349">Heme</keyword>
<keyword evidence="7" id="KW-1185">Reference proteome</keyword>
<keyword evidence="4 5" id="KW-0408">Iron</keyword>
<protein>
    <submittedName>
        <fullName evidence="6">Cytochrome P450 94A1</fullName>
    </submittedName>
</protein>
<evidence type="ECO:0000256" key="3">
    <source>
        <dbReference type="ARBA" id="ARBA00023002"/>
    </source>
</evidence>
<evidence type="ECO:0000313" key="6">
    <source>
        <dbReference type="EMBL" id="KAK1293962.1"/>
    </source>
</evidence>
<sequence>MKLSLLQNSLLILSLSLLLLGYRRRRLSKKTPASPAGLLSPYPFLGVLPQFINNRHRFLEWLVEILSSHPTHNVDFRTPGNVHGIITASPATVEHVLKTNFGNYPKGERTVSMTSDLLGLGIFNSDGEEWKSQRKTASFEFNKRSLRAFVVDAVRDETLERLVPVLRRASEEGRPIDRFAFDNICKVVFDEDPAWLGGGGGDEFMRAFTDAQRISADRFMSALPFTWRLKRLCNVGSERRLKESMAVVREFVTRVIQSRKTRESSRAEHADLLSRFDEAGKYSEEALRDIVVNFMVAGRETTSSALTWFFWIVSSRPDVVAKVLEEIRAYVMGRLESIWGKDCLEYRPERWLGEEDGVFKAESPFKYPVFHAGPRMCLGREMAYTQMKAVAACVIERFVMEAVEKVEEPEYVISLTLRMKGGLWMRVKEK</sequence>
<keyword evidence="2 5" id="KW-0479">Metal-binding</keyword>
<dbReference type="EMBL" id="JAUJYO010000016">
    <property type="protein sequence ID" value="KAK1293962.1"/>
    <property type="molecule type" value="Genomic_DNA"/>
</dbReference>
<dbReference type="InterPro" id="IPR036396">
    <property type="entry name" value="Cyt_P450_sf"/>
</dbReference>
<dbReference type="GO" id="GO:0004497">
    <property type="term" value="F:monooxygenase activity"/>
    <property type="evidence" value="ECO:0007669"/>
    <property type="project" value="UniProtKB-KW"/>
</dbReference>
<comment type="similarity">
    <text evidence="1 5">Belongs to the cytochrome P450 family.</text>
</comment>
<dbReference type="GO" id="GO:0006629">
    <property type="term" value="P:lipid metabolic process"/>
    <property type="evidence" value="ECO:0007669"/>
    <property type="project" value="UniProtKB-ARBA"/>
</dbReference>
<dbReference type="PROSITE" id="PS00086">
    <property type="entry name" value="CYTOCHROME_P450"/>
    <property type="match status" value="1"/>
</dbReference>
<dbReference type="PRINTS" id="PR00385">
    <property type="entry name" value="P450"/>
</dbReference>
<evidence type="ECO:0000256" key="2">
    <source>
        <dbReference type="ARBA" id="ARBA00022723"/>
    </source>
</evidence>
<evidence type="ECO:0000256" key="4">
    <source>
        <dbReference type="ARBA" id="ARBA00023004"/>
    </source>
</evidence>
<dbReference type="SUPFAM" id="SSF48264">
    <property type="entry name" value="Cytochrome P450"/>
    <property type="match status" value="1"/>
</dbReference>
<dbReference type="Proteomes" id="UP001180020">
    <property type="component" value="Unassembled WGS sequence"/>
</dbReference>
<dbReference type="PANTHER" id="PTHR24296">
    <property type="entry name" value="CYTOCHROME P450"/>
    <property type="match status" value="1"/>
</dbReference>
<reference evidence="6" key="2">
    <citation type="submission" date="2023-06" db="EMBL/GenBank/DDBJ databases">
        <authorList>
            <person name="Ma L."/>
            <person name="Liu K.-W."/>
            <person name="Li Z."/>
            <person name="Hsiao Y.-Y."/>
            <person name="Qi Y."/>
            <person name="Fu T."/>
            <person name="Tang G."/>
            <person name="Zhang D."/>
            <person name="Sun W.-H."/>
            <person name="Liu D.-K."/>
            <person name="Li Y."/>
            <person name="Chen G.-Z."/>
            <person name="Liu X.-D."/>
            <person name="Liao X.-Y."/>
            <person name="Jiang Y.-T."/>
            <person name="Yu X."/>
            <person name="Hao Y."/>
            <person name="Huang J."/>
            <person name="Zhao X.-W."/>
            <person name="Ke S."/>
            <person name="Chen Y.-Y."/>
            <person name="Wu W.-L."/>
            <person name="Hsu J.-L."/>
            <person name="Lin Y.-F."/>
            <person name="Huang M.-D."/>
            <person name="Li C.-Y."/>
            <person name="Huang L."/>
            <person name="Wang Z.-W."/>
            <person name="Zhao X."/>
            <person name="Zhong W.-Y."/>
            <person name="Peng D.-H."/>
            <person name="Ahmad S."/>
            <person name="Lan S."/>
            <person name="Zhang J.-S."/>
            <person name="Tsai W.-C."/>
            <person name="Van De Peer Y."/>
            <person name="Liu Z.-J."/>
        </authorList>
    </citation>
    <scope>NUCLEOTIDE SEQUENCE</scope>
    <source>
        <strain evidence="6">CP</strain>
        <tissue evidence="6">Leaves</tissue>
    </source>
</reference>
<dbReference type="Pfam" id="PF00067">
    <property type="entry name" value="p450"/>
    <property type="match status" value="1"/>
</dbReference>
<dbReference type="InterPro" id="IPR001128">
    <property type="entry name" value="Cyt_P450"/>
</dbReference>
<gene>
    <name evidence="6" type="primary">CYP94A1</name>
    <name evidence="6" type="ORF">QJS10_CPA16g01157</name>
</gene>
<evidence type="ECO:0000313" key="7">
    <source>
        <dbReference type="Proteomes" id="UP001180020"/>
    </source>
</evidence>
<keyword evidence="5" id="KW-0503">Monooxygenase</keyword>
<name>A0AAV9D114_ACOCL</name>
<proteinExistence type="inferred from homology"/>
<organism evidence="6 7">
    <name type="scientific">Acorus calamus</name>
    <name type="common">Sweet flag</name>
    <dbReference type="NCBI Taxonomy" id="4465"/>
    <lineage>
        <taxon>Eukaryota</taxon>
        <taxon>Viridiplantae</taxon>
        <taxon>Streptophyta</taxon>
        <taxon>Embryophyta</taxon>
        <taxon>Tracheophyta</taxon>
        <taxon>Spermatophyta</taxon>
        <taxon>Magnoliopsida</taxon>
        <taxon>Liliopsida</taxon>
        <taxon>Acoraceae</taxon>
        <taxon>Acorus</taxon>
    </lineage>
</organism>
<dbReference type="GO" id="GO:0005506">
    <property type="term" value="F:iron ion binding"/>
    <property type="evidence" value="ECO:0007669"/>
    <property type="project" value="InterPro"/>
</dbReference>
<accession>A0AAV9D114</accession>
<dbReference type="GO" id="GO:0020037">
    <property type="term" value="F:heme binding"/>
    <property type="evidence" value="ECO:0007669"/>
    <property type="project" value="InterPro"/>
</dbReference>